<dbReference type="Pfam" id="PF13366">
    <property type="entry name" value="PDDEXK_3"/>
    <property type="match status" value="1"/>
</dbReference>
<dbReference type="EMBL" id="AP021874">
    <property type="protein sequence ID" value="BBO67307.1"/>
    <property type="molecule type" value="Genomic_DNA"/>
</dbReference>
<gene>
    <name evidence="1" type="ORF">DSCA_12370</name>
</gene>
<protein>
    <recommendedName>
        <fullName evidence="3">GxxExxY protein</fullName>
    </recommendedName>
</protein>
<evidence type="ECO:0000313" key="1">
    <source>
        <dbReference type="EMBL" id="BBO67307.1"/>
    </source>
</evidence>
<keyword evidence="2" id="KW-1185">Reference proteome</keyword>
<evidence type="ECO:0000313" key="2">
    <source>
        <dbReference type="Proteomes" id="UP000427906"/>
    </source>
</evidence>
<organism evidence="1 2">
    <name type="scientific">Desulfosarcina alkanivorans</name>
    <dbReference type="NCBI Taxonomy" id="571177"/>
    <lineage>
        <taxon>Bacteria</taxon>
        <taxon>Pseudomonadati</taxon>
        <taxon>Thermodesulfobacteriota</taxon>
        <taxon>Desulfobacteria</taxon>
        <taxon>Desulfobacterales</taxon>
        <taxon>Desulfosarcinaceae</taxon>
        <taxon>Desulfosarcina</taxon>
    </lineage>
</organism>
<dbReference type="AlphaFoldDB" id="A0A5K7YRN5"/>
<evidence type="ECO:0008006" key="3">
    <source>
        <dbReference type="Google" id="ProtNLM"/>
    </source>
</evidence>
<reference evidence="1 2" key="1">
    <citation type="submission" date="2019-11" db="EMBL/GenBank/DDBJ databases">
        <title>Comparative genomics of hydrocarbon-degrading Desulfosarcina strains.</title>
        <authorList>
            <person name="Watanabe M."/>
            <person name="Kojima H."/>
            <person name="Fukui M."/>
        </authorList>
    </citation>
    <scope>NUCLEOTIDE SEQUENCE [LARGE SCALE GENOMIC DNA]</scope>
    <source>
        <strain evidence="1 2">PL12</strain>
    </source>
</reference>
<name>A0A5K7YRN5_9BACT</name>
<dbReference type="NCBIfam" id="TIGR04256">
    <property type="entry name" value="GxxExxY"/>
    <property type="match status" value="1"/>
</dbReference>
<dbReference type="InterPro" id="IPR026350">
    <property type="entry name" value="GxxExxY"/>
</dbReference>
<proteinExistence type="predicted"/>
<accession>A0A5K7YRN5</accession>
<dbReference type="KEGG" id="dalk:DSCA_12370"/>
<dbReference type="Proteomes" id="UP000427906">
    <property type="component" value="Chromosome"/>
</dbReference>
<sequence length="130" mass="14445">MPNMTELNALSSQVIKAAINVHSALGPGLLESVYQKCMAIELDALGLKCETEVPLPVVYRDQIITDDGFRIDILVEKTIVVELKSVEMVKSVHKKQLLTYLRLSGKPLGLLINFNETLLKEGISRIVNQK</sequence>